<accession>A0ABR1IJY3</accession>
<keyword evidence="5" id="KW-0812">Transmembrane</keyword>
<evidence type="ECO:0000256" key="3">
    <source>
        <dbReference type="ARBA" id="ARBA00022827"/>
    </source>
</evidence>
<dbReference type="Proteomes" id="UP001498398">
    <property type="component" value="Unassembled WGS sequence"/>
</dbReference>
<feature type="transmembrane region" description="Helical" evidence="5">
    <location>
        <begin position="252"/>
        <end position="273"/>
    </location>
</feature>
<keyword evidence="5" id="KW-0472">Membrane</keyword>
<evidence type="ECO:0000256" key="4">
    <source>
        <dbReference type="ARBA" id="ARBA00023002"/>
    </source>
</evidence>
<dbReference type="Gene3D" id="3.50.50.60">
    <property type="entry name" value="FAD/NAD(P)-binding domain"/>
    <property type="match status" value="1"/>
</dbReference>
<dbReference type="InterPro" id="IPR051209">
    <property type="entry name" value="FAD-bind_Monooxygenase_sf"/>
</dbReference>
<keyword evidence="4" id="KW-0560">Oxidoreductase</keyword>
<evidence type="ECO:0000313" key="7">
    <source>
        <dbReference type="Proteomes" id="UP001498398"/>
    </source>
</evidence>
<dbReference type="Pfam" id="PF00743">
    <property type="entry name" value="FMO-like"/>
    <property type="match status" value="1"/>
</dbReference>
<organism evidence="6 7">
    <name type="scientific">Marasmiellus scandens</name>
    <dbReference type="NCBI Taxonomy" id="2682957"/>
    <lineage>
        <taxon>Eukaryota</taxon>
        <taxon>Fungi</taxon>
        <taxon>Dikarya</taxon>
        <taxon>Basidiomycota</taxon>
        <taxon>Agaricomycotina</taxon>
        <taxon>Agaricomycetes</taxon>
        <taxon>Agaricomycetidae</taxon>
        <taxon>Agaricales</taxon>
        <taxon>Marasmiineae</taxon>
        <taxon>Omphalotaceae</taxon>
        <taxon>Marasmiellus</taxon>
    </lineage>
</organism>
<dbReference type="PANTHER" id="PTHR42877:SF5">
    <property type="entry name" value="L-ORNITHINE N(5)-MONOOXYGENASE-RELATED"/>
    <property type="match status" value="1"/>
</dbReference>
<comment type="similarity">
    <text evidence="1">Belongs to the FAD-binding monooxygenase family.</text>
</comment>
<evidence type="ECO:0000313" key="6">
    <source>
        <dbReference type="EMBL" id="KAK7434767.1"/>
    </source>
</evidence>
<reference evidence="6 7" key="1">
    <citation type="submission" date="2024-01" db="EMBL/GenBank/DDBJ databases">
        <title>A draft genome for the cacao thread blight pathogen Marasmiellus scandens.</title>
        <authorList>
            <person name="Baruah I.K."/>
            <person name="Leung J."/>
            <person name="Bukari Y."/>
            <person name="Amoako-Attah I."/>
            <person name="Meinhardt L.W."/>
            <person name="Bailey B.A."/>
            <person name="Cohen S.P."/>
        </authorList>
    </citation>
    <scope>NUCLEOTIDE SEQUENCE [LARGE SCALE GENOMIC DNA]</scope>
    <source>
        <strain evidence="6 7">GH-19</strain>
    </source>
</reference>
<dbReference type="InterPro" id="IPR020946">
    <property type="entry name" value="Flavin_mOase-like"/>
</dbReference>
<proteinExistence type="inferred from homology"/>
<keyword evidence="5" id="KW-1133">Transmembrane helix</keyword>
<evidence type="ECO:0000256" key="2">
    <source>
        <dbReference type="ARBA" id="ARBA00022630"/>
    </source>
</evidence>
<keyword evidence="3" id="KW-0274">FAD</keyword>
<dbReference type="InterPro" id="IPR036188">
    <property type="entry name" value="FAD/NAD-bd_sf"/>
</dbReference>
<protein>
    <recommendedName>
        <fullName evidence="8">Flavin-containing monooxygenase</fullName>
    </recommendedName>
</protein>
<dbReference type="EMBL" id="JBANRG010000117">
    <property type="protein sequence ID" value="KAK7434767.1"/>
    <property type="molecule type" value="Genomic_DNA"/>
</dbReference>
<sequence>MARLGNGMTSPRIVVIGAGVGGVSFGIALRRRFPGFENFTIYEKEHDVGGTWRDNTYPGCSSDIPIHFFSASTDPYPDWDYTHGFQPQIEAYWQSLCIKYDLYSHMEFNTLVISAEWDSAIQAYEVVTKNLKTGKEEKSIAQVVVSALGVLEITRIPEFDGIERFRGRMFHSGAWDHTVDSKLSGKRVGVVGNGASATQFVPVISEDPTVKVVEFCRTPNWFLPPIRTPYSDFEKALFRYVPLWMKLHRLRFYLTTEIFYALIFGSPFLRWLYTKVARMYIEQNAPKEYVEQLVPRYTMGCKRVIFDTNWLASLHKPNMKITFDGVGSIYEEGIITKKEKRCLLTCLSLQRVSLLTSILFTSVEQGKLSANTMIVPVDPKPTSALPFLHSPTFSSFPVPILLLGTLPLSILRKYKSSILCSFSSQS</sequence>
<gene>
    <name evidence="6" type="ORF">VKT23_020045</name>
</gene>
<evidence type="ECO:0000256" key="1">
    <source>
        <dbReference type="ARBA" id="ARBA00010139"/>
    </source>
</evidence>
<keyword evidence="7" id="KW-1185">Reference proteome</keyword>
<feature type="transmembrane region" description="Helical" evidence="5">
    <location>
        <begin position="12"/>
        <end position="29"/>
    </location>
</feature>
<name>A0ABR1IJY3_9AGAR</name>
<dbReference type="PANTHER" id="PTHR42877">
    <property type="entry name" value="L-ORNITHINE N(5)-MONOOXYGENASE-RELATED"/>
    <property type="match status" value="1"/>
</dbReference>
<dbReference type="SUPFAM" id="SSF51905">
    <property type="entry name" value="FAD/NAD(P)-binding domain"/>
    <property type="match status" value="1"/>
</dbReference>
<evidence type="ECO:0000256" key="5">
    <source>
        <dbReference type="SAM" id="Phobius"/>
    </source>
</evidence>
<keyword evidence="2" id="KW-0285">Flavoprotein</keyword>
<comment type="caution">
    <text evidence="6">The sequence shown here is derived from an EMBL/GenBank/DDBJ whole genome shotgun (WGS) entry which is preliminary data.</text>
</comment>
<evidence type="ECO:0008006" key="8">
    <source>
        <dbReference type="Google" id="ProtNLM"/>
    </source>
</evidence>